<dbReference type="InterPro" id="IPR051785">
    <property type="entry name" value="MMCE/EMCE_epimerase"/>
</dbReference>
<evidence type="ECO:0000313" key="4">
    <source>
        <dbReference type="EMBL" id="SQI40720.1"/>
    </source>
</evidence>
<dbReference type="GO" id="GO:0046491">
    <property type="term" value="P:L-methylmalonyl-CoA metabolic process"/>
    <property type="evidence" value="ECO:0007669"/>
    <property type="project" value="TreeGrafter"/>
</dbReference>
<gene>
    <name evidence="3" type="ORF">I6G64_24835</name>
    <name evidence="4" type="ORF">NCTC12961_03152</name>
</gene>
<protein>
    <submittedName>
        <fullName evidence="4">Predicted enzyme related to lactoylglutathione lyase</fullName>
    </submittedName>
    <submittedName>
        <fullName evidence="3">VOC family protein</fullName>
    </submittedName>
</protein>
<dbReference type="Proteomes" id="UP000248897">
    <property type="component" value="Chromosome 1"/>
</dbReference>
<dbReference type="AlphaFoldDB" id="A0A2X4V614"/>
<dbReference type="InterPro" id="IPR037523">
    <property type="entry name" value="VOC_core"/>
</dbReference>
<evidence type="ECO:0000313" key="3">
    <source>
        <dbReference type="EMBL" id="QPS20734.1"/>
    </source>
</evidence>
<evidence type="ECO:0000313" key="6">
    <source>
        <dbReference type="Proteomes" id="UP000594967"/>
    </source>
</evidence>
<dbReference type="GO" id="GO:0004493">
    <property type="term" value="F:methylmalonyl-CoA epimerase activity"/>
    <property type="evidence" value="ECO:0007669"/>
    <property type="project" value="TreeGrafter"/>
</dbReference>
<dbReference type="InterPro" id="IPR004360">
    <property type="entry name" value="Glyas_Fos-R_dOase_dom"/>
</dbReference>
<reference evidence="4 5" key="1">
    <citation type="submission" date="2018-06" db="EMBL/GenBank/DDBJ databases">
        <authorList>
            <consortium name="Pathogen Informatics"/>
            <person name="Doyle S."/>
        </authorList>
    </citation>
    <scope>NUCLEOTIDE SEQUENCE [LARGE SCALE GENOMIC DNA]</scope>
    <source>
        <strain evidence="4 5">NCTC12961</strain>
    </source>
</reference>
<keyword evidence="1" id="KW-0479">Metal-binding</keyword>
<dbReference type="PROSITE" id="PS51819">
    <property type="entry name" value="VOC"/>
    <property type="match status" value="1"/>
</dbReference>
<dbReference type="EMBL" id="LS483469">
    <property type="protein sequence ID" value="SQI40720.1"/>
    <property type="molecule type" value="Genomic_DNA"/>
</dbReference>
<proteinExistence type="predicted"/>
<dbReference type="Proteomes" id="UP000594967">
    <property type="component" value="Chromosome"/>
</dbReference>
<evidence type="ECO:0000259" key="2">
    <source>
        <dbReference type="PROSITE" id="PS51819"/>
    </source>
</evidence>
<dbReference type="GO" id="GO:0016829">
    <property type="term" value="F:lyase activity"/>
    <property type="evidence" value="ECO:0007669"/>
    <property type="project" value="UniProtKB-KW"/>
</dbReference>
<accession>A0A2X4V614</accession>
<dbReference type="GO" id="GO:0046872">
    <property type="term" value="F:metal ion binding"/>
    <property type="evidence" value="ECO:0007669"/>
    <property type="project" value="UniProtKB-KW"/>
</dbReference>
<evidence type="ECO:0000313" key="5">
    <source>
        <dbReference type="Proteomes" id="UP000248897"/>
    </source>
</evidence>
<dbReference type="EMBL" id="CP065673">
    <property type="protein sequence ID" value="QPS20734.1"/>
    <property type="molecule type" value="Genomic_DNA"/>
</dbReference>
<feature type="domain" description="VOC" evidence="2">
    <location>
        <begin position="7"/>
        <end position="130"/>
    </location>
</feature>
<name>A0A2X4V614_SERPL</name>
<organism evidence="4 5">
    <name type="scientific">Serratia plymuthica</name>
    <dbReference type="NCBI Taxonomy" id="82996"/>
    <lineage>
        <taxon>Bacteria</taxon>
        <taxon>Pseudomonadati</taxon>
        <taxon>Pseudomonadota</taxon>
        <taxon>Gammaproteobacteria</taxon>
        <taxon>Enterobacterales</taxon>
        <taxon>Yersiniaceae</taxon>
        <taxon>Serratia</taxon>
    </lineage>
</organism>
<dbReference type="SUPFAM" id="SSF54593">
    <property type="entry name" value="Glyoxalase/Bleomycin resistance protein/Dihydroxybiphenyl dioxygenase"/>
    <property type="match status" value="1"/>
</dbReference>
<reference evidence="3 6" key="2">
    <citation type="submission" date="2020-12" db="EMBL/GenBank/DDBJ databases">
        <title>FDA dAtabase for Regulatory Grade micrObial Sequences (FDA-ARGOS): Supporting development and validation of Infectious Disease Dx tests.</title>
        <authorList>
            <person name="Sproer C."/>
            <person name="Gronow S."/>
            <person name="Severitt S."/>
            <person name="Schroder I."/>
            <person name="Tallon L."/>
            <person name="Sadzewicz L."/>
            <person name="Zhao X."/>
            <person name="Boylan J."/>
            <person name="Ott S."/>
            <person name="Bowen H."/>
            <person name="Vavikolanu K."/>
            <person name="Mehta A."/>
            <person name="Aluvathingal J."/>
            <person name="Nadendla S."/>
            <person name="Lowell S."/>
            <person name="Myers T."/>
            <person name="Yan Y."/>
            <person name="Sichtig H."/>
        </authorList>
    </citation>
    <scope>NUCLEOTIDE SEQUENCE [LARGE SCALE GENOMIC DNA]</scope>
    <source>
        <strain evidence="3 6">FDAARGOS_907</strain>
    </source>
</reference>
<dbReference type="Gene3D" id="3.10.180.10">
    <property type="entry name" value="2,3-Dihydroxybiphenyl 1,2-Dioxygenase, domain 1"/>
    <property type="match status" value="1"/>
</dbReference>
<keyword evidence="4" id="KW-0456">Lyase</keyword>
<dbReference type="PANTHER" id="PTHR43048:SF3">
    <property type="entry name" value="METHYLMALONYL-COA EPIMERASE, MITOCHONDRIAL"/>
    <property type="match status" value="1"/>
</dbReference>
<dbReference type="PANTHER" id="PTHR43048">
    <property type="entry name" value="METHYLMALONYL-COA EPIMERASE"/>
    <property type="match status" value="1"/>
</dbReference>
<dbReference type="RefSeq" id="WP_063199639.1">
    <property type="nucleotide sequence ID" value="NZ_CAMITG010000002.1"/>
</dbReference>
<dbReference type="Pfam" id="PF00903">
    <property type="entry name" value="Glyoxalase"/>
    <property type="match status" value="1"/>
</dbReference>
<keyword evidence="6" id="KW-1185">Reference proteome</keyword>
<evidence type="ECO:0000256" key="1">
    <source>
        <dbReference type="ARBA" id="ARBA00022723"/>
    </source>
</evidence>
<sequence length="131" mass="14041">MSASSVKQLRLVITTEDFDNALAFYRDRLGLTQIDAVPPDSGRVAILEAGQATLELVEPATAAYIDQIEVGERVSGWIRVAFEVTDIAATTASLAQGGAQVLSEPRVTPFNSINNRLEAPAGLQLTLFQPL</sequence>
<dbReference type="InterPro" id="IPR029068">
    <property type="entry name" value="Glyas_Bleomycin-R_OHBP_Dase"/>
</dbReference>
<dbReference type="STRING" id="82996.ADP72_23375"/>